<dbReference type="EMBL" id="OBKZ01000006">
    <property type="protein sequence ID" value="SOB49510.1"/>
    <property type="molecule type" value="Genomic_DNA"/>
</dbReference>
<name>A0AAX2H378_9PSED</name>
<organism evidence="1 2">
    <name type="scientific">Pseudomonas lundensis</name>
    <dbReference type="NCBI Taxonomy" id="86185"/>
    <lineage>
        <taxon>Bacteria</taxon>
        <taxon>Pseudomonadati</taxon>
        <taxon>Pseudomonadota</taxon>
        <taxon>Gammaproteobacteria</taxon>
        <taxon>Pseudomonadales</taxon>
        <taxon>Pseudomonadaceae</taxon>
        <taxon>Pseudomonas</taxon>
    </lineage>
</organism>
<reference evidence="1 2" key="1">
    <citation type="submission" date="2017-08" db="EMBL/GenBank/DDBJ databases">
        <authorList>
            <person name="Chaillou S."/>
        </authorList>
    </citation>
    <scope>NUCLEOTIDE SEQUENCE [LARGE SCALE GENOMIC DNA]</scope>
    <source>
        <strain evidence="1 2">MFPA15A1205</strain>
    </source>
</reference>
<evidence type="ECO:0000313" key="2">
    <source>
        <dbReference type="Proteomes" id="UP000219564"/>
    </source>
</evidence>
<dbReference type="AlphaFoldDB" id="A0AAX2H378"/>
<proteinExistence type="predicted"/>
<comment type="caution">
    <text evidence="1">The sequence shown here is derived from an EMBL/GenBank/DDBJ whole genome shotgun (WGS) entry which is preliminary data.</text>
</comment>
<evidence type="ECO:0000313" key="1">
    <source>
        <dbReference type="EMBL" id="SOB49510.1"/>
    </source>
</evidence>
<protein>
    <submittedName>
        <fullName evidence="1">Uncharacterized protein</fullName>
    </submittedName>
</protein>
<accession>A0AAX2H378</accession>
<sequence length="71" mass="7969">MLCSNQLSYVANGAHYSFEPGMCQANILKNSLFNQPLKDLRRLDGNILLKNGTLTDLHVRIHLMYGKSHGP</sequence>
<dbReference type="Proteomes" id="UP000219564">
    <property type="component" value="Unassembled WGS sequence"/>
</dbReference>
<gene>
    <name evidence="1" type="ORF">PLUA15_140043</name>
</gene>